<proteinExistence type="predicted"/>
<sequence>MMRIKTVGSFILFCSTITVPVKSSTIQVKVSATEAITDVRGRFSPRLEPINRIRTHIISKLFTITVGKCPVPNRISVRIFLTTALFTSKTFVNLLIQIGIDPIITL</sequence>
<protein>
    <submittedName>
        <fullName evidence="2">Uncharacterized protein</fullName>
    </submittedName>
</protein>
<reference evidence="2" key="1">
    <citation type="submission" date="2014-09" db="EMBL/GenBank/DDBJ databases">
        <authorList>
            <person name="Magalhaes I.L.F."/>
            <person name="Oliveira U."/>
            <person name="Santos F.R."/>
            <person name="Vidigal T.H.D.A."/>
            <person name="Brescovit A.D."/>
            <person name="Santos A.J."/>
        </authorList>
    </citation>
    <scope>NUCLEOTIDE SEQUENCE</scope>
    <source>
        <tissue evidence="2">Shoot tissue taken approximately 20 cm above the soil surface</tissue>
    </source>
</reference>
<keyword evidence="1" id="KW-0732">Signal</keyword>
<reference evidence="2" key="2">
    <citation type="journal article" date="2015" name="Data Brief">
        <title>Shoot transcriptome of the giant reed, Arundo donax.</title>
        <authorList>
            <person name="Barrero R.A."/>
            <person name="Guerrero F.D."/>
            <person name="Moolhuijzen P."/>
            <person name="Goolsby J.A."/>
            <person name="Tidwell J."/>
            <person name="Bellgard S.E."/>
            <person name="Bellgard M.I."/>
        </authorList>
    </citation>
    <scope>NUCLEOTIDE SEQUENCE</scope>
    <source>
        <tissue evidence="2">Shoot tissue taken approximately 20 cm above the soil surface</tissue>
    </source>
</reference>
<feature type="signal peptide" evidence="1">
    <location>
        <begin position="1"/>
        <end position="23"/>
    </location>
</feature>
<organism evidence="2">
    <name type="scientific">Arundo donax</name>
    <name type="common">Giant reed</name>
    <name type="synonym">Donax arundinaceus</name>
    <dbReference type="NCBI Taxonomy" id="35708"/>
    <lineage>
        <taxon>Eukaryota</taxon>
        <taxon>Viridiplantae</taxon>
        <taxon>Streptophyta</taxon>
        <taxon>Embryophyta</taxon>
        <taxon>Tracheophyta</taxon>
        <taxon>Spermatophyta</taxon>
        <taxon>Magnoliopsida</taxon>
        <taxon>Liliopsida</taxon>
        <taxon>Poales</taxon>
        <taxon>Poaceae</taxon>
        <taxon>PACMAD clade</taxon>
        <taxon>Arundinoideae</taxon>
        <taxon>Arundineae</taxon>
        <taxon>Arundo</taxon>
    </lineage>
</organism>
<dbReference type="EMBL" id="GBRH01172883">
    <property type="protein sequence ID" value="JAE25013.1"/>
    <property type="molecule type" value="Transcribed_RNA"/>
</dbReference>
<dbReference type="AlphaFoldDB" id="A0A0A9GWQ3"/>
<evidence type="ECO:0000313" key="2">
    <source>
        <dbReference type="EMBL" id="JAE25013.1"/>
    </source>
</evidence>
<name>A0A0A9GWQ3_ARUDO</name>
<accession>A0A0A9GWQ3</accession>
<evidence type="ECO:0000256" key="1">
    <source>
        <dbReference type="SAM" id="SignalP"/>
    </source>
</evidence>
<feature type="chain" id="PRO_5002065268" evidence="1">
    <location>
        <begin position="24"/>
        <end position="106"/>
    </location>
</feature>